<dbReference type="RefSeq" id="WP_153359914.1">
    <property type="nucleotide sequence ID" value="NZ_JAYKOO010000001.1"/>
</dbReference>
<gene>
    <name evidence="1" type="ORF">GAO09_27695</name>
</gene>
<organism evidence="1 2">
    <name type="scientific">Endobacterium cereale</name>
    <dbReference type="NCBI Taxonomy" id="2663029"/>
    <lineage>
        <taxon>Bacteria</taxon>
        <taxon>Pseudomonadati</taxon>
        <taxon>Pseudomonadota</taxon>
        <taxon>Alphaproteobacteria</taxon>
        <taxon>Hyphomicrobiales</taxon>
        <taxon>Rhizobiaceae</taxon>
        <taxon>Endobacterium</taxon>
    </lineage>
</organism>
<evidence type="ECO:0008006" key="3">
    <source>
        <dbReference type="Google" id="ProtNLM"/>
    </source>
</evidence>
<sequence length="76" mass="8574">MAQFKYSNFLREANVPAFDRDWQPGQVVANGGIYRCKTCGDETAVAKGGALPMNHHRHEMLGPVVWQMIVFAQQRP</sequence>
<proteinExistence type="predicted"/>
<dbReference type="Proteomes" id="UP000435138">
    <property type="component" value="Unassembled WGS sequence"/>
</dbReference>
<evidence type="ECO:0000313" key="2">
    <source>
        <dbReference type="Proteomes" id="UP000435138"/>
    </source>
</evidence>
<comment type="caution">
    <text evidence="1">The sequence shown here is derived from an EMBL/GenBank/DDBJ whole genome shotgun (WGS) entry which is preliminary data.</text>
</comment>
<protein>
    <recommendedName>
        <fullName evidence="3">Protein L</fullName>
    </recommendedName>
</protein>
<dbReference type="AlphaFoldDB" id="A0A6A8AKX4"/>
<evidence type="ECO:0000313" key="1">
    <source>
        <dbReference type="EMBL" id="MQY49816.1"/>
    </source>
</evidence>
<keyword evidence="2" id="KW-1185">Reference proteome</keyword>
<name>A0A6A8AKX4_9HYPH</name>
<accession>A0A6A8AKX4</accession>
<dbReference type="EMBL" id="WIXI01000051">
    <property type="protein sequence ID" value="MQY49816.1"/>
    <property type="molecule type" value="Genomic_DNA"/>
</dbReference>
<reference evidence="1 2" key="1">
    <citation type="submission" date="2019-11" db="EMBL/GenBank/DDBJ databases">
        <title>Genome analysis of Rhizobacterium cereale a novel genus and species isolated from maize roots in North Spain.</title>
        <authorList>
            <person name="Menendez E."/>
            <person name="Flores-Felix J.D."/>
            <person name="Ramirez-Bahena M.-H."/>
            <person name="Igual J.M."/>
            <person name="Garcia-Fraile P."/>
            <person name="Peix A."/>
            <person name="Velazquez E."/>
        </authorList>
    </citation>
    <scope>NUCLEOTIDE SEQUENCE [LARGE SCALE GENOMIC DNA]</scope>
    <source>
        <strain evidence="1 2">RZME27</strain>
    </source>
</reference>